<organism evidence="1 2">
    <name type="scientific">Thermoflavimicrobium dichotomicum</name>
    <dbReference type="NCBI Taxonomy" id="46223"/>
    <lineage>
        <taxon>Bacteria</taxon>
        <taxon>Bacillati</taxon>
        <taxon>Bacillota</taxon>
        <taxon>Bacilli</taxon>
        <taxon>Bacillales</taxon>
        <taxon>Thermoactinomycetaceae</taxon>
        <taxon>Thermoflavimicrobium</taxon>
    </lineage>
</organism>
<evidence type="ECO:0000313" key="2">
    <source>
        <dbReference type="Proteomes" id="UP000199545"/>
    </source>
</evidence>
<name>A0A1I3JL79_9BACL</name>
<dbReference type="RefSeq" id="WP_093227061.1">
    <property type="nucleotide sequence ID" value="NZ_FORR01000001.1"/>
</dbReference>
<keyword evidence="2" id="KW-1185">Reference proteome</keyword>
<gene>
    <name evidence="1" type="ORF">SAMN05421852_101114</name>
</gene>
<protein>
    <submittedName>
        <fullName evidence="1">Uncharacterized protein</fullName>
    </submittedName>
</protein>
<dbReference type="AlphaFoldDB" id="A0A1I3JL79"/>
<dbReference type="EMBL" id="FORR01000001">
    <property type="protein sequence ID" value="SFI61013.1"/>
    <property type="molecule type" value="Genomic_DNA"/>
</dbReference>
<proteinExistence type="predicted"/>
<accession>A0A1I3JL79</accession>
<dbReference type="Gene3D" id="3.30.565.10">
    <property type="entry name" value="Histidine kinase-like ATPase, C-terminal domain"/>
    <property type="match status" value="1"/>
</dbReference>
<dbReference type="OrthoDB" id="9781904at2"/>
<dbReference type="STRING" id="46223.SAMN05421852_101114"/>
<evidence type="ECO:0000313" key="1">
    <source>
        <dbReference type="EMBL" id="SFI61013.1"/>
    </source>
</evidence>
<dbReference type="Proteomes" id="UP000199545">
    <property type="component" value="Unassembled WGS sequence"/>
</dbReference>
<dbReference type="InterPro" id="IPR036890">
    <property type="entry name" value="HATPase_C_sf"/>
</dbReference>
<sequence length="75" mass="8801">MSTTHRFIIYRVVQEALTNAKRHGEATQADVFVSVTDQELVIIRKNSCLNWLLMVIDRCTKDEKGLMYSEILYFF</sequence>
<reference evidence="1 2" key="1">
    <citation type="submission" date="2016-10" db="EMBL/GenBank/DDBJ databases">
        <authorList>
            <person name="de Groot N.N."/>
        </authorList>
    </citation>
    <scope>NUCLEOTIDE SEQUENCE [LARGE SCALE GENOMIC DNA]</scope>
    <source>
        <strain evidence="1 2">DSM 44778</strain>
    </source>
</reference>